<evidence type="ECO:0000313" key="1">
    <source>
        <dbReference type="EMBL" id="VAW56819.1"/>
    </source>
</evidence>
<accession>A0A3B0X5J7</accession>
<dbReference type="Pfam" id="PF02321">
    <property type="entry name" value="OEP"/>
    <property type="match status" value="1"/>
</dbReference>
<dbReference type="Gene3D" id="1.20.1600.10">
    <property type="entry name" value="Outer membrane efflux proteins (OEP)"/>
    <property type="match status" value="1"/>
</dbReference>
<dbReference type="AlphaFoldDB" id="A0A3B0X5J7"/>
<dbReference type="InterPro" id="IPR003423">
    <property type="entry name" value="OMP_efflux"/>
</dbReference>
<dbReference type="PANTHER" id="PTHR30203:SF24">
    <property type="entry name" value="BLR4935 PROTEIN"/>
    <property type="match status" value="1"/>
</dbReference>
<dbReference type="InterPro" id="IPR010131">
    <property type="entry name" value="MdtP/NodT-like"/>
</dbReference>
<proteinExistence type="predicted"/>
<gene>
    <name evidence="1" type="ORF">MNBD_GAMMA07-1263</name>
</gene>
<sequence>MLSISKSYFFGYALMFFSGLSFAETGINNALSSSPQQRISLHQAINDTLLHNPALKSFSYEISAQKGREYQAGLSRSPEVNFTLEDALGTGEFNGVNSAQATISIGWVLEGKVRQGFKGVAVAGSLALSNEVKNKQLDAAAETARLFLICLANQARRINADNTVKLASDTVVAVKKRVSAGNTPAAELLRAEADLTRKQLDRENIIQTLTSALHLLAAQWGEIHPEFMGVEGDIFQLPTPLTFEAFKNRLQSSPNFLRLLSDKRLKQAQLTLAQSKSEPEWRVNMGMRHFESINEQTLVAGISIPFGERSRNEGGIRAAREKVLQTQALQYALKVEMETTLFILYQALQHNMRRVYAYRNKIIPNLEKALTQTRSAYDLGRYSYFEWRSVQAELLNARTSLIEDSMAAHLKVIEIERLTGATLVKITEQK</sequence>
<dbReference type="GO" id="GO:0015562">
    <property type="term" value="F:efflux transmembrane transporter activity"/>
    <property type="evidence" value="ECO:0007669"/>
    <property type="project" value="InterPro"/>
</dbReference>
<dbReference type="EMBL" id="UOFF01000285">
    <property type="protein sequence ID" value="VAW56819.1"/>
    <property type="molecule type" value="Genomic_DNA"/>
</dbReference>
<evidence type="ECO:0008006" key="2">
    <source>
        <dbReference type="Google" id="ProtNLM"/>
    </source>
</evidence>
<dbReference type="SUPFAM" id="SSF56954">
    <property type="entry name" value="Outer membrane efflux proteins (OEP)"/>
    <property type="match status" value="1"/>
</dbReference>
<organism evidence="1">
    <name type="scientific">hydrothermal vent metagenome</name>
    <dbReference type="NCBI Taxonomy" id="652676"/>
    <lineage>
        <taxon>unclassified sequences</taxon>
        <taxon>metagenomes</taxon>
        <taxon>ecological metagenomes</taxon>
    </lineage>
</organism>
<protein>
    <recommendedName>
        <fullName evidence="2">Heavy metal RND efflux outer membrane protein, CzcC family</fullName>
    </recommendedName>
</protein>
<dbReference type="PANTHER" id="PTHR30203">
    <property type="entry name" value="OUTER MEMBRANE CATION EFFLUX PROTEIN"/>
    <property type="match status" value="1"/>
</dbReference>
<name>A0A3B0X5J7_9ZZZZ</name>
<reference evidence="1" key="1">
    <citation type="submission" date="2018-06" db="EMBL/GenBank/DDBJ databases">
        <authorList>
            <person name="Zhirakovskaya E."/>
        </authorList>
    </citation>
    <scope>NUCLEOTIDE SEQUENCE</scope>
</reference>